<proteinExistence type="predicted"/>
<accession>A0ABQ7BZ05</accession>
<organism evidence="1 2">
    <name type="scientific">Brassica cretica</name>
    <name type="common">Mustard</name>
    <dbReference type="NCBI Taxonomy" id="69181"/>
    <lineage>
        <taxon>Eukaryota</taxon>
        <taxon>Viridiplantae</taxon>
        <taxon>Streptophyta</taxon>
        <taxon>Embryophyta</taxon>
        <taxon>Tracheophyta</taxon>
        <taxon>Spermatophyta</taxon>
        <taxon>Magnoliopsida</taxon>
        <taxon>eudicotyledons</taxon>
        <taxon>Gunneridae</taxon>
        <taxon>Pentapetalae</taxon>
        <taxon>rosids</taxon>
        <taxon>malvids</taxon>
        <taxon>Brassicales</taxon>
        <taxon>Brassicaceae</taxon>
        <taxon>Brassiceae</taxon>
        <taxon>Brassica</taxon>
    </lineage>
</organism>
<reference evidence="1 2" key="1">
    <citation type="journal article" date="2020" name="BMC Genomics">
        <title>Intraspecific diversification of the crop wild relative Brassica cretica Lam. using demographic model selection.</title>
        <authorList>
            <person name="Kioukis A."/>
            <person name="Michalopoulou V.A."/>
            <person name="Briers L."/>
            <person name="Pirintsos S."/>
            <person name="Studholme D.J."/>
            <person name="Pavlidis P."/>
            <person name="Sarris P.F."/>
        </authorList>
    </citation>
    <scope>NUCLEOTIDE SEQUENCE [LARGE SCALE GENOMIC DNA]</scope>
    <source>
        <strain evidence="2">cv. PFS-1207/04</strain>
    </source>
</reference>
<keyword evidence="2" id="KW-1185">Reference proteome</keyword>
<protein>
    <submittedName>
        <fullName evidence="1">Uncharacterized protein</fullName>
    </submittedName>
</protein>
<dbReference type="Proteomes" id="UP000266723">
    <property type="component" value="Unassembled WGS sequence"/>
</dbReference>
<evidence type="ECO:0000313" key="2">
    <source>
        <dbReference type="Proteomes" id="UP000266723"/>
    </source>
</evidence>
<evidence type="ECO:0000313" key="1">
    <source>
        <dbReference type="EMBL" id="KAF3544865.1"/>
    </source>
</evidence>
<sequence>MDGAAEKTNRLRRDISIVLGLLMMEDKATASTEVSDEAIRDFWVISLWILREYKRKRKMTSPGFHLRRVSIGDFGVPPSSSFVIAPSELQANPSSSPNHSRFTTLQPPPLSQARIAIFTAVVVEPRKSH</sequence>
<comment type="caution">
    <text evidence="1">The sequence shown here is derived from an EMBL/GenBank/DDBJ whole genome shotgun (WGS) entry which is preliminary data.</text>
</comment>
<dbReference type="EMBL" id="QGKV02000832">
    <property type="protein sequence ID" value="KAF3544865.1"/>
    <property type="molecule type" value="Genomic_DNA"/>
</dbReference>
<gene>
    <name evidence="1" type="ORF">DY000_02006070</name>
</gene>
<name>A0ABQ7BZ05_BRACR</name>